<dbReference type="UniPathway" id="UPA00340">
    <property type="reaction ID" value="UER00458"/>
</dbReference>
<comment type="subcellular location">
    <subcellularLocation>
        <location evidence="9">Cytoplasm</location>
    </subcellularLocation>
</comment>
<keyword evidence="7 9" id="KW-0067">ATP-binding</keyword>
<dbReference type="PRINTS" id="PR00471">
    <property type="entry name" value="ACETATEKNASE"/>
</dbReference>
<gene>
    <name evidence="9" type="primary">ackA</name>
    <name evidence="11" type="ORF">IBG28_09200</name>
</gene>
<dbReference type="NCBIfam" id="TIGR00016">
    <property type="entry name" value="ackA"/>
    <property type="match status" value="1"/>
</dbReference>
<comment type="function">
    <text evidence="9">Catalyzes the formation of acetyl phosphate from acetate and ATP. Can also catalyze the reverse reaction.</text>
</comment>
<feature type="site" description="Transition state stabilizer" evidence="9">
    <location>
        <position position="177"/>
    </location>
</feature>
<dbReference type="SUPFAM" id="SSF53067">
    <property type="entry name" value="Actin-like ATPase domain"/>
    <property type="match status" value="2"/>
</dbReference>
<comment type="similarity">
    <text evidence="1 9 10">Belongs to the acetokinase family.</text>
</comment>
<dbReference type="GO" id="GO:0005829">
    <property type="term" value="C:cytosol"/>
    <property type="evidence" value="ECO:0007669"/>
    <property type="project" value="TreeGrafter"/>
</dbReference>
<dbReference type="InterPro" id="IPR004372">
    <property type="entry name" value="Ac/propionate_kinase"/>
</dbReference>
<proteinExistence type="inferred from homology"/>
<dbReference type="EC" id="2.7.2.1" evidence="9"/>
<keyword evidence="8 9" id="KW-0460">Magnesium</keyword>
<reference evidence="11 12" key="1">
    <citation type="submission" date="2020-09" db="EMBL/GenBank/DDBJ databases">
        <title>Complete genome sequence of an Arctic sea ice bacterium Marinomonas arctica BSI20414.</title>
        <authorList>
            <person name="Liao L."/>
            <person name="Chen B."/>
        </authorList>
    </citation>
    <scope>NUCLEOTIDE SEQUENCE [LARGE SCALE GENOMIC DNA]</scope>
    <source>
        <strain evidence="11 12">BSI20414</strain>
    </source>
</reference>
<keyword evidence="3 9" id="KW-0808">Transferase</keyword>
<evidence type="ECO:0000256" key="4">
    <source>
        <dbReference type="ARBA" id="ARBA00022723"/>
    </source>
</evidence>
<dbReference type="GO" id="GO:0005524">
    <property type="term" value="F:ATP binding"/>
    <property type="evidence" value="ECO:0007669"/>
    <property type="project" value="UniProtKB-KW"/>
</dbReference>
<dbReference type="RefSeq" id="WP_111607608.1">
    <property type="nucleotide sequence ID" value="NZ_BMLJ01000006.1"/>
</dbReference>
<evidence type="ECO:0000313" key="11">
    <source>
        <dbReference type="EMBL" id="QNT07748.1"/>
    </source>
</evidence>
<dbReference type="CDD" id="cd24010">
    <property type="entry name" value="ASKHA_NBD_AcK_PK"/>
    <property type="match status" value="1"/>
</dbReference>
<evidence type="ECO:0000256" key="5">
    <source>
        <dbReference type="ARBA" id="ARBA00022741"/>
    </source>
</evidence>
<comment type="pathway">
    <text evidence="9">Metabolic intermediate biosynthesis; acetyl-CoA biosynthesis; acetyl-CoA from acetate: step 1/2.</text>
</comment>
<evidence type="ECO:0000256" key="3">
    <source>
        <dbReference type="ARBA" id="ARBA00022679"/>
    </source>
</evidence>
<evidence type="ECO:0000256" key="2">
    <source>
        <dbReference type="ARBA" id="ARBA00022490"/>
    </source>
</evidence>
<dbReference type="KEGG" id="mard:IBG28_09200"/>
<dbReference type="EMBL" id="CP061081">
    <property type="protein sequence ID" value="QNT07748.1"/>
    <property type="molecule type" value="Genomic_DNA"/>
</dbReference>
<keyword evidence="12" id="KW-1185">Reference proteome</keyword>
<keyword evidence="4 9" id="KW-0479">Metal-binding</keyword>
<dbReference type="PANTHER" id="PTHR21060">
    <property type="entry name" value="ACETATE KINASE"/>
    <property type="match status" value="1"/>
</dbReference>
<dbReference type="InterPro" id="IPR023865">
    <property type="entry name" value="Aliphatic_acid_kinase_CS"/>
</dbReference>
<dbReference type="Gene3D" id="3.30.420.40">
    <property type="match status" value="2"/>
</dbReference>
<dbReference type="GO" id="GO:0008776">
    <property type="term" value="F:acetate kinase activity"/>
    <property type="evidence" value="ECO:0007669"/>
    <property type="project" value="UniProtKB-UniRule"/>
</dbReference>
<sequence>MKDSILVINCGSSSLKFAILSNAGQDTLVEGIADRLGTEESSITFKFEGEKKSIPLEDGSHKSAVAHIKDWLSDHPAIARGLVGIGHRVVHGGETFSQSVLIDHNVLNGIKECAQFAPLHNPAHIKGIEIAFELFPGLPQVAVFDTAFHQTIAPEQYLYPIPMHFYRQHHFRKYGFHGTSYRYISQRLAQLAKGSDQQGVLVAHLGNGASTCAIHKGLSVDTSMGITPLEGLMMGTRSGSIDPSLLSFISQAEGISADAALDILNKKSGLLGVSEISNDCRTLEEAMVSGDQRAKLALDMFAIRTAKHLASMSTTLESIDHLVFTGGIGENSSYLRQVICDHLKALNITIDSTLNETAPRGETTNIRSASSGTNVWIIPTNEELMIALDTISLISH</sequence>
<evidence type="ECO:0000256" key="1">
    <source>
        <dbReference type="ARBA" id="ARBA00008748"/>
    </source>
</evidence>
<keyword evidence="2 9" id="KW-0963">Cytoplasm</keyword>
<keyword evidence="5 9" id="KW-0547">Nucleotide-binding</keyword>
<dbReference type="AlphaFoldDB" id="A0A7H1JB82"/>
<evidence type="ECO:0000256" key="6">
    <source>
        <dbReference type="ARBA" id="ARBA00022777"/>
    </source>
</evidence>
<evidence type="ECO:0000256" key="10">
    <source>
        <dbReference type="RuleBase" id="RU003835"/>
    </source>
</evidence>
<protein>
    <recommendedName>
        <fullName evidence="9">Acetate kinase</fullName>
        <ecNumber evidence="9">2.7.2.1</ecNumber>
    </recommendedName>
    <alternativeName>
        <fullName evidence="9">Acetokinase</fullName>
    </alternativeName>
</protein>
<feature type="binding site" evidence="9">
    <location>
        <position position="9"/>
    </location>
    <ligand>
        <name>Mg(2+)</name>
        <dbReference type="ChEBI" id="CHEBI:18420"/>
    </ligand>
</feature>
<feature type="binding site" evidence="9">
    <location>
        <position position="16"/>
    </location>
    <ligand>
        <name>ATP</name>
        <dbReference type="ChEBI" id="CHEBI:30616"/>
    </ligand>
</feature>
<feature type="binding site" evidence="9">
    <location>
        <position position="88"/>
    </location>
    <ligand>
        <name>substrate</name>
    </ligand>
</feature>
<dbReference type="GO" id="GO:0000287">
    <property type="term" value="F:magnesium ion binding"/>
    <property type="evidence" value="ECO:0007669"/>
    <property type="project" value="UniProtKB-UniRule"/>
</dbReference>
<organism evidence="11 12">
    <name type="scientific">Marinomonas arctica</name>
    <dbReference type="NCBI Taxonomy" id="383750"/>
    <lineage>
        <taxon>Bacteria</taxon>
        <taxon>Pseudomonadati</taxon>
        <taxon>Pseudomonadota</taxon>
        <taxon>Gammaproteobacteria</taxon>
        <taxon>Oceanospirillales</taxon>
        <taxon>Oceanospirillaceae</taxon>
        <taxon>Marinomonas</taxon>
    </lineage>
</organism>
<feature type="site" description="Transition state stabilizer" evidence="9">
    <location>
        <position position="237"/>
    </location>
</feature>
<evidence type="ECO:0000313" key="12">
    <source>
        <dbReference type="Proteomes" id="UP000516370"/>
    </source>
</evidence>
<evidence type="ECO:0000256" key="9">
    <source>
        <dbReference type="HAMAP-Rule" id="MF_00020"/>
    </source>
</evidence>
<comment type="catalytic activity">
    <reaction evidence="9">
        <text>acetate + ATP = acetyl phosphate + ADP</text>
        <dbReference type="Rhea" id="RHEA:11352"/>
        <dbReference type="ChEBI" id="CHEBI:22191"/>
        <dbReference type="ChEBI" id="CHEBI:30089"/>
        <dbReference type="ChEBI" id="CHEBI:30616"/>
        <dbReference type="ChEBI" id="CHEBI:456216"/>
        <dbReference type="EC" id="2.7.2.1"/>
    </reaction>
</comment>
<feature type="binding site" evidence="9">
    <location>
        <position position="382"/>
    </location>
    <ligand>
        <name>Mg(2+)</name>
        <dbReference type="ChEBI" id="CHEBI:18420"/>
    </ligand>
</feature>
<dbReference type="InterPro" id="IPR043129">
    <property type="entry name" value="ATPase_NBD"/>
</dbReference>
<dbReference type="InterPro" id="IPR000890">
    <property type="entry name" value="Aliphatic_acid_kin_short-chain"/>
</dbReference>
<dbReference type="PIRSF" id="PIRSF000722">
    <property type="entry name" value="Acetate_prop_kin"/>
    <property type="match status" value="1"/>
</dbReference>
<keyword evidence="6 9" id="KW-0418">Kinase</keyword>
<dbReference type="GO" id="GO:0006083">
    <property type="term" value="P:acetate metabolic process"/>
    <property type="evidence" value="ECO:0007669"/>
    <property type="project" value="TreeGrafter"/>
</dbReference>
<evidence type="ECO:0000256" key="8">
    <source>
        <dbReference type="ARBA" id="ARBA00022842"/>
    </source>
</evidence>
<accession>A0A7H1JB82</accession>
<dbReference type="HAMAP" id="MF_00020">
    <property type="entry name" value="Acetate_kinase"/>
    <property type="match status" value="1"/>
</dbReference>
<feature type="binding site" evidence="9">
    <location>
        <begin position="279"/>
        <end position="281"/>
    </location>
    <ligand>
        <name>ATP</name>
        <dbReference type="ChEBI" id="CHEBI:30616"/>
    </ligand>
</feature>
<comment type="cofactor">
    <cofactor evidence="9">
        <name>Mg(2+)</name>
        <dbReference type="ChEBI" id="CHEBI:18420"/>
    </cofactor>
    <cofactor evidence="9">
        <name>Mn(2+)</name>
        <dbReference type="ChEBI" id="CHEBI:29035"/>
    </cofactor>
    <text evidence="9">Mg(2+). Can also accept Mn(2+).</text>
</comment>
<dbReference type="Pfam" id="PF00871">
    <property type="entry name" value="Acetate_kinase"/>
    <property type="match status" value="1"/>
</dbReference>
<name>A0A7H1JB82_9GAMM</name>
<feature type="active site" description="Proton donor/acceptor" evidence="9">
    <location>
        <position position="145"/>
    </location>
</feature>
<dbReference type="Proteomes" id="UP000516370">
    <property type="component" value="Chromosome"/>
</dbReference>
<feature type="binding site" evidence="9">
    <location>
        <begin position="327"/>
        <end position="331"/>
    </location>
    <ligand>
        <name>ATP</name>
        <dbReference type="ChEBI" id="CHEBI:30616"/>
    </ligand>
</feature>
<dbReference type="PANTHER" id="PTHR21060:SF21">
    <property type="entry name" value="ACETATE KINASE"/>
    <property type="match status" value="1"/>
</dbReference>
<evidence type="ECO:0000256" key="7">
    <source>
        <dbReference type="ARBA" id="ARBA00022840"/>
    </source>
</evidence>
<comment type="subunit">
    <text evidence="9">Homodimer.</text>
</comment>
<dbReference type="GO" id="GO:0006085">
    <property type="term" value="P:acetyl-CoA biosynthetic process"/>
    <property type="evidence" value="ECO:0007669"/>
    <property type="project" value="UniProtKB-UniRule"/>
</dbReference>
<feature type="binding site" evidence="9">
    <location>
        <begin position="204"/>
        <end position="208"/>
    </location>
    <ligand>
        <name>ATP</name>
        <dbReference type="ChEBI" id="CHEBI:30616"/>
    </ligand>
</feature>
<dbReference type="PROSITE" id="PS01075">
    <property type="entry name" value="ACETATE_KINASE_1"/>
    <property type="match status" value="1"/>
</dbReference>
<dbReference type="OrthoDB" id="9802453at2"/>